<dbReference type="EMBL" id="QGNW01000081">
    <property type="protein sequence ID" value="RVX00557.1"/>
    <property type="molecule type" value="Genomic_DNA"/>
</dbReference>
<gene>
    <name evidence="1" type="ORF">CK203_036907</name>
</gene>
<organism evidence="1 2">
    <name type="scientific">Vitis vinifera</name>
    <name type="common">Grape</name>
    <dbReference type="NCBI Taxonomy" id="29760"/>
    <lineage>
        <taxon>Eukaryota</taxon>
        <taxon>Viridiplantae</taxon>
        <taxon>Streptophyta</taxon>
        <taxon>Embryophyta</taxon>
        <taxon>Tracheophyta</taxon>
        <taxon>Spermatophyta</taxon>
        <taxon>Magnoliopsida</taxon>
        <taxon>eudicotyledons</taxon>
        <taxon>Gunneridae</taxon>
        <taxon>Pentapetalae</taxon>
        <taxon>rosids</taxon>
        <taxon>Vitales</taxon>
        <taxon>Vitaceae</taxon>
        <taxon>Viteae</taxon>
        <taxon>Vitis</taxon>
    </lineage>
</organism>
<evidence type="ECO:0000313" key="2">
    <source>
        <dbReference type="Proteomes" id="UP000288805"/>
    </source>
</evidence>
<name>A0A438IV07_VITVI</name>
<sequence>MSKFGLELEAMDTGLLSCGLHIDTNSCWLTTSQIVLCGVGDLPQKETQWRRVIVRKFGEEGGGWTSGVPREGYGVGFWKAIRKNWEVFQNKVGFIVGNGNRIKF</sequence>
<reference evidence="1 2" key="1">
    <citation type="journal article" date="2018" name="PLoS Genet.">
        <title>Population sequencing reveals clonal diversity and ancestral inbreeding in the grapevine cultivar Chardonnay.</title>
        <authorList>
            <person name="Roach M.J."/>
            <person name="Johnson D.L."/>
            <person name="Bohlmann J."/>
            <person name="van Vuuren H.J."/>
            <person name="Jones S.J."/>
            <person name="Pretorius I.S."/>
            <person name="Schmidt S.A."/>
            <person name="Borneman A.R."/>
        </authorList>
    </citation>
    <scope>NUCLEOTIDE SEQUENCE [LARGE SCALE GENOMIC DNA]</scope>
    <source>
        <strain evidence="2">cv. Chardonnay</strain>
        <tissue evidence="1">Leaf</tissue>
    </source>
</reference>
<accession>A0A438IV07</accession>
<proteinExistence type="predicted"/>
<evidence type="ECO:0000313" key="1">
    <source>
        <dbReference type="EMBL" id="RVX00557.1"/>
    </source>
</evidence>
<dbReference type="Proteomes" id="UP000288805">
    <property type="component" value="Unassembled WGS sequence"/>
</dbReference>
<protein>
    <submittedName>
        <fullName evidence="1">Uncharacterized protein</fullName>
    </submittedName>
</protein>
<comment type="caution">
    <text evidence="1">The sequence shown here is derived from an EMBL/GenBank/DDBJ whole genome shotgun (WGS) entry which is preliminary data.</text>
</comment>
<dbReference type="AlphaFoldDB" id="A0A438IV07"/>